<dbReference type="Proteomes" id="UP000178272">
    <property type="component" value="Unassembled WGS sequence"/>
</dbReference>
<comment type="caution">
    <text evidence="2">The sequence shown here is derived from an EMBL/GenBank/DDBJ whole genome shotgun (WGS) entry which is preliminary data.</text>
</comment>
<accession>A0A1G1VB52</accession>
<keyword evidence="1" id="KW-1133">Transmembrane helix</keyword>
<evidence type="ECO:0008006" key="4">
    <source>
        <dbReference type="Google" id="ProtNLM"/>
    </source>
</evidence>
<sequence>MRFIRKAGSGIKLKGFAQNFLKSKIVWVLGFLILCFLFVVFLQSPFFAIKNVHCKTQYGPCSKLDEEQFASPLGENFFFYNTQALAESLKKTFLNRTVYVEKVFPGHLSVSIEKRKAIVVIKLSEGQDLYLVDIDGEVIDRVAQSFLPTLTLKDGKLEVGQRLNEENLQAAKIFHLVFKADNIRQAKVEDKKLVVQTGDAITVYFPINRDPQALVGALQLILTRSRIEGKLPKLIDLRYSKPILKYGEV</sequence>
<gene>
    <name evidence="2" type="ORF">A3F61_02865</name>
</gene>
<keyword evidence="1" id="KW-0472">Membrane</keyword>
<dbReference type="AlphaFoldDB" id="A0A1G1VB52"/>
<feature type="transmembrane region" description="Helical" evidence="1">
    <location>
        <begin position="21"/>
        <end position="42"/>
    </location>
</feature>
<reference evidence="2 3" key="1">
    <citation type="journal article" date="2016" name="Nat. Commun.">
        <title>Thousands of microbial genomes shed light on interconnected biogeochemical processes in an aquifer system.</title>
        <authorList>
            <person name="Anantharaman K."/>
            <person name="Brown C.T."/>
            <person name="Hug L.A."/>
            <person name="Sharon I."/>
            <person name="Castelle C.J."/>
            <person name="Probst A.J."/>
            <person name="Thomas B.C."/>
            <person name="Singh A."/>
            <person name="Wilkins M.J."/>
            <person name="Karaoz U."/>
            <person name="Brodie E.L."/>
            <person name="Williams K.H."/>
            <person name="Hubbard S.S."/>
            <person name="Banfield J.F."/>
        </authorList>
    </citation>
    <scope>NUCLEOTIDE SEQUENCE [LARGE SCALE GENOMIC DNA]</scope>
</reference>
<dbReference type="STRING" id="1797517.A3F61_02865"/>
<evidence type="ECO:0000256" key="1">
    <source>
        <dbReference type="SAM" id="Phobius"/>
    </source>
</evidence>
<evidence type="ECO:0000313" key="2">
    <source>
        <dbReference type="EMBL" id="OGY12665.1"/>
    </source>
</evidence>
<dbReference type="EMBL" id="MHCA01000008">
    <property type="protein sequence ID" value="OGY12665.1"/>
    <property type="molecule type" value="Genomic_DNA"/>
</dbReference>
<keyword evidence="1" id="KW-0812">Transmembrane</keyword>
<name>A0A1G1VB52_9BACT</name>
<evidence type="ECO:0000313" key="3">
    <source>
        <dbReference type="Proteomes" id="UP000178272"/>
    </source>
</evidence>
<proteinExistence type="predicted"/>
<organism evidence="2 3">
    <name type="scientific">Candidatus Blackburnbacteria bacterium RIFCSPHIGHO2_12_FULL_41_13b</name>
    <dbReference type="NCBI Taxonomy" id="1797517"/>
    <lineage>
        <taxon>Bacteria</taxon>
        <taxon>Candidatus Blackburniibacteriota</taxon>
    </lineage>
</organism>
<protein>
    <recommendedName>
        <fullName evidence="4">POTRA domain-containing protein</fullName>
    </recommendedName>
</protein>